<dbReference type="InterPro" id="IPR023416">
    <property type="entry name" value="Transthyretin/HIU_hydrolase_d"/>
</dbReference>
<dbReference type="InterPro" id="IPR023418">
    <property type="entry name" value="Thyroxine_BS"/>
</dbReference>
<accession>A0ABW7QAL5</accession>
<evidence type="ECO:0000256" key="5">
    <source>
        <dbReference type="ARBA" id="ARBA00022631"/>
    </source>
</evidence>
<comment type="subunit">
    <text evidence="4 7">Homotetramer.</text>
</comment>
<keyword evidence="10" id="KW-1185">Reference proteome</keyword>
<organism evidence="9 10">
    <name type="scientific">Microbacterium alkaliflavum</name>
    <dbReference type="NCBI Taxonomy" id="3248839"/>
    <lineage>
        <taxon>Bacteria</taxon>
        <taxon>Bacillati</taxon>
        <taxon>Actinomycetota</taxon>
        <taxon>Actinomycetes</taxon>
        <taxon>Micrococcales</taxon>
        <taxon>Microbacteriaceae</taxon>
        <taxon>Microbacterium</taxon>
    </lineage>
</organism>
<evidence type="ECO:0000256" key="1">
    <source>
        <dbReference type="ARBA" id="ARBA00001043"/>
    </source>
</evidence>
<keyword evidence="6 7" id="KW-0378">Hydrolase</keyword>
<dbReference type="Gene3D" id="2.60.40.180">
    <property type="entry name" value="Transthyretin/hydroxyisourate hydrolase domain"/>
    <property type="match status" value="1"/>
</dbReference>
<dbReference type="InterPro" id="IPR036817">
    <property type="entry name" value="Transthyretin/HIU_hydrolase_sf"/>
</dbReference>
<comment type="function">
    <text evidence="2">Catalyzes the hydrolysis of 5-hydroxyisourate (HIU) to 2-oxo-4-hydroxy-4-carboxy-5-ureidoimidazoline (OHCU).</text>
</comment>
<evidence type="ECO:0000256" key="6">
    <source>
        <dbReference type="ARBA" id="ARBA00022801"/>
    </source>
</evidence>
<evidence type="ECO:0000259" key="8">
    <source>
        <dbReference type="Pfam" id="PF00576"/>
    </source>
</evidence>
<dbReference type="SUPFAM" id="SSF49472">
    <property type="entry name" value="Transthyretin (synonym: prealbumin)"/>
    <property type="match status" value="1"/>
</dbReference>
<reference evidence="9 10" key="1">
    <citation type="submission" date="2024-09" db="EMBL/GenBank/DDBJ databases">
        <authorList>
            <person name="Pan X."/>
        </authorList>
    </citation>
    <scope>NUCLEOTIDE SEQUENCE [LARGE SCALE GENOMIC DNA]</scope>
    <source>
        <strain evidence="9 10">B2969</strain>
    </source>
</reference>
<dbReference type="PRINTS" id="PR00189">
    <property type="entry name" value="TRNSTHYRETIN"/>
</dbReference>
<protein>
    <recommendedName>
        <fullName evidence="7">5-hydroxyisourate hydrolase</fullName>
        <shortName evidence="7">HIU hydrolase</shortName>
        <shortName evidence="7">HIUHase</shortName>
        <ecNumber evidence="7">3.5.2.17</ecNumber>
    </recommendedName>
</protein>
<dbReference type="PANTHER" id="PTHR10395">
    <property type="entry name" value="URICASE AND TRANSTHYRETIN-RELATED"/>
    <property type="match status" value="1"/>
</dbReference>
<dbReference type="EC" id="3.5.2.17" evidence="7"/>
<dbReference type="GO" id="GO:0033971">
    <property type="term" value="F:hydroxyisourate hydrolase activity"/>
    <property type="evidence" value="ECO:0007669"/>
    <property type="project" value="UniProtKB-EC"/>
</dbReference>
<evidence type="ECO:0000256" key="2">
    <source>
        <dbReference type="ARBA" id="ARBA00002704"/>
    </source>
</evidence>
<dbReference type="CDD" id="cd05822">
    <property type="entry name" value="TLP_HIUase"/>
    <property type="match status" value="1"/>
</dbReference>
<comment type="caution">
    <text evidence="9">The sequence shown here is derived from an EMBL/GenBank/DDBJ whole genome shotgun (WGS) entry which is preliminary data.</text>
</comment>
<dbReference type="Proteomes" id="UP001610861">
    <property type="component" value="Unassembled WGS sequence"/>
</dbReference>
<dbReference type="NCBIfam" id="TIGR02962">
    <property type="entry name" value="hdxy_isourate"/>
    <property type="match status" value="1"/>
</dbReference>
<evidence type="ECO:0000313" key="9">
    <source>
        <dbReference type="EMBL" id="MFH8251701.1"/>
    </source>
</evidence>
<feature type="domain" description="Transthyretin/hydroxyisourate hydrolase" evidence="8">
    <location>
        <begin position="4"/>
        <end position="119"/>
    </location>
</feature>
<dbReference type="PANTHER" id="PTHR10395:SF7">
    <property type="entry name" value="5-HYDROXYISOURATE HYDROLASE"/>
    <property type="match status" value="1"/>
</dbReference>
<dbReference type="Pfam" id="PF00576">
    <property type="entry name" value="Transthyretin"/>
    <property type="match status" value="1"/>
</dbReference>
<dbReference type="InterPro" id="IPR000895">
    <property type="entry name" value="Transthyretin/HIU_hydrolase"/>
</dbReference>
<dbReference type="InterPro" id="IPR014306">
    <property type="entry name" value="Hydroxyisourate_hydrolase"/>
</dbReference>
<evidence type="ECO:0000256" key="7">
    <source>
        <dbReference type="RuleBase" id="RU361270"/>
    </source>
</evidence>
<comment type="similarity">
    <text evidence="3 7">Belongs to the transthyretin family. 5-hydroxyisourate hydrolase subfamily.</text>
</comment>
<keyword evidence="5 7" id="KW-0659">Purine metabolism</keyword>
<proteinExistence type="inferred from homology"/>
<gene>
    <name evidence="9" type="primary">uraH</name>
    <name evidence="9" type="ORF">ACH3VR_15140</name>
</gene>
<comment type="catalytic activity">
    <reaction evidence="1 7">
        <text>5-hydroxyisourate + H2O = 5-hydroxy-2-oxo-4-ureido-2,5-dihydro-1H-imidazole-5-carboxylate + H(+)</text>
        <dbReference type="Rhea" id="RHEA:23736"/>
        <dbReference type="ChEBI" id="CHEBI:15377"/>
        <dbReference type="ChEBI" id="CHEBI:15378"/>
        <dbReference type="ChEBI" id="CHEBI:18072"/>
        <dbReference type="ChEBI" id="CHEBI:58639"/>
        <dbReference type="EC" id="3.5.2.17"/>
    </reaction>
</comment>
<sequence length="120" mass="12441">MTHVTTHVLDAATGEPARGIGVVLAAASGDSVVAETAGAIIAHGVTDADGRLAIGPDALEPGDYTLTFLTGEYFAARGAPTFYPYVIVTFIVEAETEGSSRHCHVPLLLSPFAYSTYRGS</sequence>
<dbReference type="RefSeq" id="WP_397557150.1">
    <property type="nucleotide sequence ID" value="NZ_JBIQWL010000005.1"/>
</dbReference>
<dbReference type="PROSITE" id="PS00768">
    <property type="entry name" value="TRANSTHYRETIN_1"/>
    <property type="match status" value="1"/>
</dbReference>
<dbReference type="EMBL" id="JBIQWL010000005">
    <property type="protein sequence ID" value="MFH8251701.1"/>
    <property type="molecule type" value="Genomic_DNA"/>
</dbReference>
<name>A0ABW7QAL5_9MICO</name>
<evidence type="ECO:0000256" key="3">
    <source>
        <dbReference type="ARBA" id="ARBA00009850"/>
    </source>
</evidence>
<evidence type="ECO:0000313" key="10">
    <source>
        <dbReference type="Proteomes" id="UP001610861"/>
    </source>
</evidence>
<evidence type="ECO:0000256" key="4">
    <source>
        <dbReference type="ARBA" id="ARBA00011881"/>
    </source>
</evidence>